<keyword evidence="7" id="KW-1185">Reference proteome</keyword>
<keyword evidence="3" id="KW-0808">Transferase</keyword>
<dbReference type="AlphaFoldDB" id="A0A2W7IGE5"/>
<dbReference type="EMBL" id="QKYU01000011">
    <property type="protein sequence ID" value="PZW45621.1"/>
    <property type="molecule type" value="Genomic_DNA"/>
</dbReference>
<keyword evidence="4 6" id="KW-0418">Kinase</keyword>
<dbReference type="PANTHER" id="PTHR42878:SF14">
    <property type="entry name" value="OSMOLARITY TWO-COMPONENT SYSTEM PROTEIN SSK1"/>
    <property type="match status" value="1"/>
</dbReference>
<evidence type="ECO:0000313" key="6">
    <source>
        <dbReference type="EMBL" id="PZW45621.1"/>
    </source>
</evidence>
<feature type="domain" description="Histidine kinase" evidence="5">
    <location>
        <begin position="1"/>
        <end position="205"/>
    </location>
</feature>
<dbReference type="OrthoDB" id="7283279at2"/>
<dbReference type="Pfam" id="PF02518">
    <property type="entry name" value="HATPase_c"/>
    <property type="match status" value="1"/>
</dbReference>
<dbReference type="InterPro" id="IPR003594">
    <property type="entry name" value="HATPase_dom"/>
</dbReference>
<dbReference type="SUPFAM" id="SSF55874">
    <property type="entry name" value="ATPase domain of HSP90 chaperone/DNA topoisomerase II/histidine kinase"/>
    <property type="match status" value="1"/>
</dbReference>
<dbReference type="InterPro" id="IPR005467">
    <property type="entry name" value="His_kinase_dom"/>
</dbReference>
<evidence type="ECO:0000256" key="2">
    <source>
        <dbReference type="ARBA" id="ARBA00012438"/>
    </source>
</evidence>
<dbReference type="EC" id="2.7.13.3" evidence="2"/>
<evidence type="ECO:0000256" key="1">
    <source>
        <dbReference type="ARBA" id="ARBA00000085"/>
    </source>
</evidence>
<dbReference type="GO" id="GO:0030295">
    <property type="term" value="F:protein kinase activator activity"/>
    <property type="evidence" value="ECO:0007669"/>
    <property type="project" value="TreeGrafter"/>
</dbReference>
<gene>
    <name evidence="6" type="ORF">C8P66_11136</name>
</gene>
<sequence length="219" mass="22940">MRDAQSRLAALTRCLSLLTDELQAPARQLLLGPSDASAHARRLFDLADEANDRLALQAGARVLREEALRLGPLAAEVLATVEGSSRCWRIDPLLRDMTLRADPRALRAVIRAVVQRALREAAAEDVIALRLVTSPEVVALVVEGEGAGSPVADLDAATAQAAGTRGLGLGLATARDLMRAHGGDLVLESAAGIGTRAWLTLPRWRVVGSDGAQPAAAAA</sequence>
<dbReference type="PANTHER" id="PTHR42878">
    <property type="entry name" value="TWO-COMPONENT HISTIDINE KINASE"/>
    <property type="match status" value="1"/>
</dbReference>
<dbReference type="Proteomes" id="UP000249688">
    <property type="component" value="Unassembled WGS sequence"/>
</dbReference>
<evidence type="ECO:0000256" key="3">
    <source>
        <dbReference type="ARBA" id="ARBA00022679"/>
    </source>
</evidence>
<dbReference type="CDD" id="cd00075">
    <property type="entry name" value="HATPase"/>
    <property type="match status" value="1"/>
</dbReference>
<dbReference type="RefSeq" id="WP_158537205.1">
    <property type="nucleotide sequence ID" value="NZ_QKYU01000011.1"/>
</dbReference>
<dbReference type="GO" id="GO:0000156">
    <property type="term" value="F:phosphorelay response regulator activity"/>
    <property type="evidence" value="ECO:0007669"/>
    <property type="project" value="TreeGrafter"/>
</dbReference>
<comment type="catalytic activity">
    <reaction evidence="1">
        <text>ATP + protein L-histidine = ADP + protein N-phospho-L-histidine.</text>
        <dbReference type="EC" id="2.7.13.3"/>
    </reaction>
</comment>
<evidence type="ECO:0000313" key="7">
    <source>
        <dbReference type="Proteomes" id="UP000249688"/>
    </source>
</evidence>
<dbReference type="SMART" id="SM00387">
    <property type="entry name" value="HATPase_c"/>
    <property type="match status" value="1"/>
</dbReference>
<dbReference type="InterPro" id="IPR004358">
    <property type="entry name" value="Sig_transdc_His_kin-like_C"/>
</dbReference>
<name>A0A2W7IGE5_9PROT</name>
<dbReference type="PROSITE" id="PS50109">
    <property type="entry name" value="HIS_KIN"/>
    <property type="match status" value="1"/>
</dbReference>
<evidence type="ECO:0000256" key="4">
    <source>
        <dbReference type="ARBA" id="ARBA00022777"/>
    </source>
</evidence>
<dbReference type="GO" id="GO:0007234">
    <property type="term" value="P:osmosensory signaling via phosphorelay pathway"/>
    <property type="evidence" value="ECO:0007669"/>
    <property type="project" value="TreeGrafter"/>
</dbReference>
<dbReference type="PRINTS" id="PR00344">
    <property type="entry name" value="BCTRLSENSOR"/>
</dbReference>
<comment type="caution">
    <text evidence="6">The sequence shown here is derived from an EMBL/GenBank/DDBJ whole genome shotgun (WGS) entry which is preliminary data.</text>
</comment>
<proteinExistence type="predicted"/>
<evidence type="ECO:0000259" key="5">
    <source>
        <dbReference type="PROSITE" id="PS50109"/>
    </source>
</evidence>
<dbReference type="InterPro" id="IPR050351">
    <property type="entry name" value="BphY/WalK/GraS-like"/>
</dbReference>
<protein>
    <recommendedName>
        <fullName evidence="2">histidine kinase</fullName>
        <ecNumber evidence="2">2.7.13.3</ecNumber>
    </recommendedName>
</protein>
<dbReference type="InterPro" id="IPR036890">
    <property type="entry name" value="HATPase_C_sf"/>
</dbReference>
<dbReference type="Gene3D" id="3.30.565.10">
    <property type="entry name" value="Histidine kinase-like ATPase, C-terminal domain"/>
    <property type="match status" value="1"/>
</dbReference>
<reference evidence="6 7" key="1">
    <citation type="submission" date="2018-06" db="EMBL/GenBank/DDBJ databases">
        <title>Genomic Encyclopedia of Archaeal and Bacterial Type Strains, Phase II (KMG-II): from individual species to whole genera.</title>
        <authorList>
            <person name="Goeker M."/>
        </authorList>
    </citation>
    <scope>NUCLEOTIDE SEQUENCE [LARGE SCALE GENOMIC DNA]</scope>
    <source>
        <strain evidence="6 7">DSM 24525</strain>
    </source>
</reference>
<dbReference type="GO" id="GO:0004673">
    <property type="term" value="F:protein histidine kinase activity"/>
    <property type="evidence" value="ECO:0007669"/>
    <property type="project" value="UniProtKB-EC"/>
</dbReference>
<accession>A0A2W7IGE5</accession>
<organism evidence="6 7">
    <name type="scientific">Humitalea rosea</name>
    <dbReference type="NCBI Taxonomy" id="990373"/>
    <lineage>
        <taxon>Bacteria</taxon>
        <taxon>Pseudomonadati</taxon>
        <taxon>Pseudomonadota</taxon>
        <taxon>Alphaproteobacteria</taxon>
        <taxon>Acetobacterales</taxon>
        <taxon>Roseomonadaceae</taxon>
        <taxon>Humitalea</taxon>
    </lineage>
</organism>